<evidence type="ECO:0000313" key="2">
    <source>
        <dbReference type="Proteomes" id="UP001267003"/>
    </source>
</evidence>
<dbReference type="AlphaFoldDB" id="A0AAW8W379"/>
<comment type="caution">
    <text evidence="1">The sequence shown here is derived from an EMBL/GenBank/DDBJ whole genome shotgun (WGS) entry which is preliminary data.</text>
</comment>
<dbReference type="Proteomes" id="UP001267003">
    <property type="component" value="Unassembled WGS sequence"/>
</dbReference>
<dbReference type="RefSeq" id="WP_216780850.1">
    <property type="nucleotide sequence ID" value="NZ_JAGXBR010000044.1"/>
</dbReference>
<gene>
    <name evidence="1" type="ORF">RI536_18145</name>
</gene>
<evidence type="ECO:0000313" key="1">
    <source>
        <dbReference type="EMBL" id="MDT6991953.1"/>
    </source>
</evidence>
<sequence>MTTKYPPLITQADIEAIHQGNQLNRQVLQAGIRALVNEVHEDNEQSSRVIRKVADNNEIKVKQ</sequence>
<reference evidence="1" key="1">
    <citation type="submission" date="2023-08" db="EMBL/GenBank/DDBJ databases">
        <authorList>
            <person name="Page C.A."/>
            <person name="Perez-Diaz I.M."/>
        </authorList>
    </citation>
    <scope>NUCLEOTIDE SEQUENCE</scope>
    <source>
        <strain evidence="1">7.8.46</strain>
    </source>
</reference>
<protein>
    <submittedName>
        <fullName evidence="1">Uncharacterized protein</fullName>
    </submittedName>
</protein>
<dbReference type="EMBL" id="JAVLAQ010000006">
    <property type="protein sequence ID" value="MDT6991953.1"/>
    <property type="molecule type" value="Genomic_DNA"/>
</dbReference>
<name>A0AAW8W379_LACPE</name>
<organism evidence="1 2">
    <name type="scientific">Lactiplantibacillus pentosus</name>
    <name type="common">Lactobacillus pentosus</name>
    <dbReference type="NCBI Taxonomy" id="1589"/>
    <lineage>
        <taxon>Bacteria</taxon>
        <taxon>Bacillati</taxon>
        <taxon>Bacillota</taxon>
        <taxon>Bacilli</taxon>
        <taxon>Lactobacillales</taxon>
        <taxon>Lactobacillaceae</taxon>
        <taxon>Lactiplantibacillus</taxon>
    </lineage>
</organism>
<proteinExistence type="predicted"/>
<accession>A0AAW8W379</accession>